<organism evidence="3 4">
    <name type="scientific">Filimonas lacunae</name>
    <dbReference type="NCBI Taxonomy" id="477680"/>
    <lineage>
        <taxon>Bacteria</taxon>
        <taxon>Pseudomonadati</taxon>
        <taxon>Bacteroidota</taxon>
        <taxon>Chitinophagia</taxon>
        <taxon>Chitinophagales</taxon>
        <taxon>Chitinophagaceae</taxon>
        <taxon>Filimonas</taxon>
    </lineage>
</organism>
<name>A0A173MJ88_9BACT</name>
<dbReference type="SUPFAM" id="SSF50370">
    <property type="entry name" value="Ricin B-like lectins"/>
    <property type="match status" value="1"/>
</dbReference>
<dbReference type="OrthoDB" id="9765957at2"/>
<dbReference type="Pfam" id="PF14200">
    <property type="entry name" value="RicinB_lectin_2"/>
    <property type="match status" value="2"/>
</dbReference>
<protein>
    <submittedName>
        <fullName evidence="3">Ricin-type beta-trefoil lectin domain-like</fullName>
    </submittedName>
</protein>
<dbReference type="EMBL" id="FTOR01000009">
    <property type="protein sequence ID" value="SIT30249.1"/>
    <property type="molecule type" value="Genomic_DNA"/>
</dbReference>
<accession>A0A173MJ88</accession>
<keyword evidence="3" id="KW-0430">Lectin</keyword>
<gene>
    <name evidence="3" type="ORF">SAMN05421788_109176</name>
</gene>
<reference evidence="4" key="1">
    <citation type="submission" date="2017-01" db="EMBL/GenBank/DDBJ databases">
        <authorList>
            <person name="Varghese N."/>
            <person name="Submissions S."/>
        </authorList>
    </citation>
    <scope>NUCLEOTIDE SEQUENCE [LARGE SCALE GENOMIC DNA]</scope>
    <source>
        <strain evidence="4">DSM 21054</strain>
    </source>
</reference>
<dbReference type="RefSeq" id="WP_076381492.1">
    <property type="nucleotide sequence ID" value="NZ_AP017422.1"/>
</dbReference>
<evidence type="ECO:0000313" key="3">
    <source>
        <dbReference type="EMBL" id="SIT30249.1"/>
    </source>
</evidence>
<feature type="region of interest" description="Disordered" evidence="1">
    <location>
        <begin position="26"/>
        <end position="46"/>
    </location>
</feature>
<dbReference type="SMART" id="SM00458">
    <property type="entry name" value="RICIN"/>
    <property type="match status" value="1"/>
</dbReference>
<dbReference type="GO" id="GO:0030246">
    <property type="term" value="F:carbohydrate binding"/>
    <property type="evidence" value="ECO:0007669"/>
    <property type="project" value="UniProtKB-KW"/>
</dbReference>
<dbReference type="InterPro" id="IPR000772">
    <property type="entry name" value="Ricin_B_lectin"/>
</dbReference>
<dbReference type="Proteomes" id="UP000186917">
    <property type="component" value="Unassembled WGS sequence"/>
</dbReference>
<dbReference type="InterPro" id="IPR035992">
    <property type="entry name" value="Ricin_B-like_lectins"/>
</dbReference>
<feature type="compositionally biased region" description="Low complexity" evidence="1">
    <location>
        <begin position="31"/>
        <end position="42"/>
    </location>
</feature>
<evidence type="ECO:0000313" key="4">
    <source>
        <dbReference type="Proteomes" id="UP000186917"/>
    </source>
</evidence>
<sequence>MKNKTGTTRIFALFCIVIITSNTSCKKEDTSPTATTTPASTTVPHSAAKVPGNETLLTAGNGTFIIVNRKSGKPLDVSGQSTANGAKVLQWSGNGGTNQRWTLTQLTGGYYSIVGVQSSKALEIASALTTNNANTDIWTYSSGTHQQWQFTSLGNGYYRIINRNSGKDLTVAGQSVNDGDSIQQYDYLGVESQQWALLQATFSGQLGWTLTTTGVPSDVQTRITAAMNGAVARYNANANWPARTLTVEYNTGVATADGSTSGNIRFGASSSYQTIRTAMHEIGHTYGVGISSGWTANISGGYFVGTNAVDMLATFDGPGAIIYTGGGHFWPYGLNYETEWSETNGYRHVKIVAAMVSDGM</sequence>
<dbReference type="KEGG" id="fln:FLA_3496"/>
<evidence type="ECO:0000259" key="2">
    <source>
        <dbReference type="SMART" id="SM00458"/>
    </source>
</evidence>
<proteinExistence type="predicted"/>
<dbReference type="Gene3D" id="2.80.10.50">
    <property type="match status" value="3"/>
</dbReference>
<dbReference type="AlphaFoldDB" id="A0A173MJ88"/>
<dbReference type="PROSITE" id="PS50231">
    <property type="entry name" value="RICIN_B_LECTIN"/>
    <property type="match status" value="1"/>
</dbReference>
<keyword evidence="4" id="KW-1185">Reference proteome</keyword>
<evidence type="ECO:0000256" key="1">
    <source>
        <dbReference type="SAM" id="MobiDB-lite"/>
    </source>
</evidence>
<feature type="domain" description="Ricin B lectin" evidence="2">
    <location>
        <begin position="61"/>
        <end position="198"/>
    </location>
</feature>
<dbReference type="STRING" id="477680.SAMN05421788_109176"/>